<dbReference type="InterPro" id="IPR008972">
    <property type="entry name" value="Cupredoxin"/>
</dbReference>
<dbReference type="InterPro" id="IPR005297">
    <property type="entry name" value="Lipoprotein_repeat"/>
</dbReference>
<proteinExistence type="predicted"/>
<evidence type="ECO:0000256" key="3">
    <source>
        <dbReference type="ARBA" id="ARBA00022982"/>
    </source>
</evidence>
<feature type="signal peptide" evidence="5">
    <location>
        <begin position="1"/>
        <end position="26"/>
    </location>
</feature>
<dbReference type="Pfam" id="PF03640">
    <property type="entry name" value="Lipoprotein_15"/>
    <property type="match status" value="4"/>
</dbReference>
<dbReference type="InterPro" id="IPR000923">
    <property type="entry name" value="BlueCu_1"/>
</dbReference>
<dbReference type="InterPro" id="IPR028871">
    <property type="entry name" value="BlueCu_1_BS"/>
</dbReference>
<protein>
    <submittedName>
        <fullName evidence="7">Plastocyanin/azurin family copper-binding protein</fullName>
    </submittedName>
</protein>
<dbReference type="RefSeq" id="WP_232183504.1">
    <property type="nucleotide sequence ID" value="NZ_JAIOAP010000002.1"/>
</dbReference>
<dbReference type="CDD" id="cd13921">
    <property type="entry name" value="Amicyanin"/>
    <property type="match status" value="1"/>
</dbReference>
<evidence type="ECO:0000256" key="1">
    <source>
        <dbReference type="ARBA" id="ARBA00022448"/>
    </source>
</evidence>
<evidence type="ECO:0000256" key="5">
    <source>
        <dbReference type="SAM" id="SignalP"/>
    </source>
</evidence>
<keyword evidence="5" id="KW-0732">Signal</keyword>
<keyword evidence="8" id="KW-1185">Reference proteome</keyword>
<keyword evidence="3" id="KW-0249">Electron transport</keyword>
<dbReference type="Pfam" id="PF00127">
    <property type="entry name" value="Copper-bind"/>
    <property type="match status" value="1"/>
</dbReference>
<dbReference type="EMBL" id="JASKHM010000002">
    <property type="protein sequence ID" value="MEQ4481732.1"/>
    <property type="molecule type" value="Genomic_DNA"/>
</dbReference>
<dbReference type="PANTHER" id="PTHR39335">
    <property type="entry name" value="BLL4220 PROTEIN"/>
    <property type="match status" value="1"/>
</dbReference>
<evidence type="ECO:0000313" key="8">
    <source>
        <dbReference type="Proteomes" id="UP001493487"/>
    </source>
</evidence>
<reference evidence="7 8" key="1">
    <citation type="journal article" date="2023" name="Genome Announc.">
        <title>Pan-Genome Analyses of the Genus Cohnella and Proposal of the Novel Species Cohnella silvisoli sp. nov., Isolated from Forest Soil.</title>
        <authorList>
            <person name="Wang C."/>
            <person name="Mao L."/>
            <person name="Bao G."/>
            <person name="Zhu H."/>
        </authorList>
    </citation>
    <scope>NUCLEOTIDE SEQUENCE [LARGE SCALE GENOMIC DNA]</scope>
    <source>
        <strain evidence="7 8">NL03-T5-1</strain>
    </source>
</reference>
<dbReference type="PANTHER" id="PTHR39335:SF1">
    <property type="entry name" value="BLL4220 PROTEIN"/>
    <property type="match status" value="1"/>
</dbReference>
<dbReference type="Proteomes" id="UP001493487">
    <property type="component" value="Unassembled WGS sequence"/>
</dbReference>
<feature type="domain" description="Blue (type 1) copper" evidence="6">
    <location>
        <begin position="465"/>
        <end position="545"/>
    </location>
</feature>
<gene>
    <name evidence="7" type="ORF">QJS35_04910</name>
</gene>
<evidence type="ECO:0000313" key="7">
    <source>
        <dbReference type="EMBL" id="MEQ4481732.1"/>
    </source>
</evidence>
<keyword evidence="1" id="KW-0813">Transport</keyword>
<name>A0ABV1KQG9_9BACL</name>
<keyword evidence="4" id="KW-0186">Copper</keyword>
<comment type="caution">
    <text evidence="7">The sequence shown here is derived from an EMBL/GenBank/DDBJ whole genome shotgun (WGS) entry which is preliminary data.</text>
</comment>
<keyword evidence="2" id="KW-0479">Metal-binding</keyword>
<evidence type="ECO:0000259" key="6">
    <source>
        <dbReference type="Pfam" id="PF00127"/>
    </source>
</evidence>
<evidence type="ECO:0000256" key="2">
    <source>
        <dbReference type="ARBA" id="ARBA00022723"/>
    </source>
</evidence>
<sequence>MIKGSRRMLSIGLVLGLALMPLTAFAEGTQPTTTGTTATVQTTTSAGAITELGVLRGDGQGVTDAYLSKTTTRLQAAILQLRLIGKEQEAQSYTGMESFADSDKAGKANRPILAYLKSHPEYGWNGTVTGGFDPNAPITSQQLYKVMLESLRYHSGSDFAYKDTLQFAATQGLSRAAAVTPFTNRDLAVALTETLQAMPKEATHTLLHELVEQKAVSADKAMLLEGQRIDIQKAADGTTYLTDGKGMALYLFTKDMADLSTCQGACLTNWPVFYSDRLLLPDNLDDKEFGVSIRSDGAKQLTYEGWPLYYFLKDTKAGDINGEGANNVWFLIKQPFYTVGLGTDAKLGNYLVDSKGVTLYYFDKDPTGSSVCTGDCLVKWPAFYADSIVIPKGLKAEDFGEIKRSDGSEQTTFKGYPLYYFFQDAKRGDLKGQSLGDVWFVVNPTTFTGTTVGKAAPPVPAPTKVIIEMKDYSFTPTELTVKAGTTIEFINRDDMKHNAVAVDGSFKIDLLDKGQSATIKLDKLGTYEYYCEPHKNFMKGKIIVQ</sequence>
<organism evidence="7 8">
    <name type="scientific">Cohnella silvisoli</name>
    <dbReference type="NCBI Taxonomy" id="2873699"/>
    <lineage>
        <taxon>Bacteria</taxon>
        <taxon>Bacillati</taxon>
        <taxon>Bacillota</taxon>
        <taxon>Bacilli</taxon>
        <taxon>Bacillales</taxon>
        <taxon>Paenibacillaceae</taxon>
        <taxon>Cohnella</taxon>
    </lineage>
</organism>
<evidence type="ECO:0000256" key="4">
    <source>
        <dbReference type="ARBA" id="ARBA00023008"/>
    </source>
</evidence>
<dbReference type="SUPFAM" id="SSF49503">
    <property type="entry name" value="Cupredoxins"/>
    <property type="match status" value="1"/>
</dbReference>
<feature type="chain" id="PRO_5045807107" evidence="5">
    <location>
        <begin position="27"/>
        <end position="545"/>
    </location>
</feature>
<accession>A0ABV1KQG9</accession>
<dbReference type="Gene3D" id="2.60.40.420">
    <property type="entry name" value="Cupredoxins - blue copper proteins"/>
    <property type="match status" value="1"/>
</dbReference>
<dbReference type="PROSITE" id="PS00196">
    <property type="entry name" value="COPPER_BLUE"/>
    <property type="match status" value="1"/>
</dbReference>
<dbReference type="InterPro" id="IPR035668">
    <property type="entry name" value="Amicyanin"/>
</dbReference>